<evidence type="ECO:0000256" key="11">
    <source>
        <dbReference type="ARBA" id="ARBA00023145"/>
    </source>
</evidence>
<evidence type="ECO:0000313" key="16">
    <source>
        <dbReference type="Proteomes" id="UP000305067"/>
    </source>
</evidence>
<keyword evidence="10" id="KW-0482">Metalloprotease</keyword>
<evidence type="ECO:0000256" key="5">
    <source>
        <dbReference type="ARBA" id="ARBA00022685"/>
    </source>
</evidence>
<keyword evidence="8" id="KW-0378">Hydrolase</keyword>
<dbReference type="CDD" id="cd11008">
    <property type="entry name" value="M35_deuterolysin_like"/>
    <property type="match status" value="1"/>
</dbReference>
<evidence type="ECO:0000256" key="12">
    <source>
        <dbReference type="PIRSR" id="PIRSR601384-1"/>
    </source>
</evidence>
<dbReference type="Gene3D" id="3.40.390.10">
    <property type="entry name" value="Collagenase (Catalytic Domain)"/>
    <property type="match status" value="1"/>
</dbReference>
<evidence type="ECO:0000313" key="15">
    <source>
        <dbReference type="EMBL" id="TFK95937.1"/>
    </source>
</evidence>
<evidence type="ECO:0000256" key="3">
    <source>
        <dbReference type="ARBA" id="ARBA00012431"/>
    </source>
</evidence>
<feature type="active site" evidence="12">
    <location>
        <position position="305"/>
    </location>
</feature>
<keyword evidence="16" id="KW-1185">Reference proteome</keyword>
<gene>
    <name evidence="15" type="ORF">BDV98DRAFT_598071</name>
</gene>
<feature type="chain" id="PRO_5022845527" description="deuterolysin" evidence="14">
    <location>
        <begin position="19"/>
        <end position="351"/>
    </location>
</feature>
<name>A0A5C3Q439_9AGAR</name>
<keyword evidence="6 13" id="KW-0479">Metal-binding</keyword>
<dbReference type="GO" id="GO:0004222">
    <property type="term" value="F:metalloendopeptidase activity"/>
    <property type="evidence" value="ECO:0007669"/>
    <property type="project" value="InterPro"/>
</dbReference>
<evidence type="ECO:0000256" key="1">
    <source>
        <dbReference type="ARBA" id="ARBA00001187"/>
    </source>
</evidence>
<keyword evidence="5" id="KW-0165">Cleavage on pair of basic residues</keyword>
<keyword evidence="7 14" id="KW-0732">Signal</keyword>
<keyword evidence="4" id="KW-0645">Protease</keyword>
<feature type="binding site" evidence="13">
    <location>
        <position position="304"/>
    </location>
    <ligand>
        <name>Zn(2+)</name>
        <dbReference type="ChEBI" id="CHEBI:29105"/>
        <note>catalytic</note>
    </ligand>
</feature>
<proteinExistence type="inferred from homology"/>
<evidence type="ECO:0000256" key="13">
    <source>
        <dbReference type="PIRSR" id="PIRSR601384-2"/>
    </source>
</evidence>
<dbReference type="Proteomes" id="UP000305067">
    <property type="component" value="Unassembled WGS sequence"/>
</dbReference>
<evidence type="ECO:0000256" key="6">
    <source>
        <dbReference type="ARBA" id="ARBA00022723"/>
    </source>
</evidence>
<dbReference type="OrthoDB" id="412874at2759"/>
<dbReference type="SUPFAM" id="SSF55486">
    <property type="entry name" value="Metalloproteases ('zincins'), catalytic domain"/>
    <property type="match status" value="1"/>
</dbReference>
<feature type="binding site" evidence="13">
    <location>
        <position position="308"/>
    </location>
    <ligand>
        <name>Zn(2+)</name>
        <dbReference type="ChEBI" id="CHEBI:29105"/>
        <note>catalytic</note>
    </ligand>
</feature>
<organism evidence="15 16">
    <name type="scientific">Pterulicium gracile</name>
    <dbReference type="NCBI Taxonomy" id="1884261"/>
    <lineage>
        <taxon>Eukaryota</taxon>
        <taxon>Fungi</taxon>
        <taxon>Dikarya</taxon>
        <taxon>Basidiomycota</taxon>
        <taxon>Agaricomycotina</taxon>
        <taxon>Agaricomycetes</taxon>
        <taxon>Agaricomycetidae</taxon>
        <taxon>Agaricales</taxon>
        <taxon>Pleurotineae</taxon>
        <taxon>Pterulaceae</taxon>
        <taxon>Pterulicium</taxon>
    </lineage>
</organism>
<dbReference type="Gene3D" id="2.60.40.2970">
    <property type="match status" value="1"/>
</dbReference>
<evidence type="ECO:0000256" key="10">
    <source>
        <dbReference type="ARBA" id="ARBA00023049"/>
    </source>
</evidence>
<reference evidence="15 16" key="1">
    <citation type="journal article" date="2019" name="Nat. Ecol. Evol.">
        <title>Megaphylogeny resolves global patterns of mushroom evolution.</title>
        <authorList>
            <person name="Varga T."/>
            <person name="Krizsan K."/>
            <person name="Foldi C."/>
            <person name="Dima B."/>
            <person name="Sanchez-Garcia M."/>
            <person name="Sanchez-Ramirez S."/>
            <person name="Szollosi G.J."/>
            <person name="Szarkandi J.G."/>
            <person name="Papp V."/>
            <person name="Albert L."/>
            <person name="Andreopoulos W."/>
            <person name="Angelini C."/>
            <person name="Antonin V."/>
            <person name="Barry K.W."/>
            <person name="Bougher N.L."/>
            <person name="Buchanan P."/>
            <person name="Buyck B."/>
            <person name="Bense V."/>
            <person name="Catcheside P."/>
            <person name="Chovatia M."/>
            <person name="Cooper J."/>
            <person name="Damon W."/>
            <person name="Desjardin D."/>
            <person name="Finy P."/>
            <person name="Geml J."/>
            <person name="Haridas S."/>
            <person name="Hughes K."/>
            <person name="Justo A."/>
            <person name="Karasinski D."/>
            <person name="Kautmanova I."/>
            <person name="Kiss B."/>
            <person name="Kocsube S."/>
            <person name="Kotiranta H."/>
            <person name="LaButti K.M."/>
            <person name="Lechner B.E."/>
            <person name="Liimatainen K."/>
            <person name="Lipzen A."/>
            <person name="Lukacs Z."/>
            <person name="Mihaltcheva S."/>
            <person name="Morgado L.N."/>
            <person name="Niskanen T."/>
            <person name="Noordeloos M.E."/>
            <person name="Ohm R.A."/>
            <person name="Ortiz-Santana B."/>
            <person name="Ovrebo C."/>
            <person name="Racz N."/>
            <person name="Riley R."/>
            <person name="Savchenko A."/>
            <person name="Shiryaev A."/>
            <person name="Soop K."/>
            <person name="Spirin V."/>
            <person name="Szebenyi C."/>
            <person name="Tomsovsky M."/>
            <person name="Tulloss R.E."/>
            <person name="Uehling J."/>
            <person name="Grigoriev I.V."/>
            <person name="Vagvolgyi C."/>
            <person name="Papp T."/>
            <person name="Martin F.M."/>
            <person name="Miettinen O."/>
            <person name="Hibbett D.S."/>
            <person name="Nagy L.G."/>
        </authorList>
    </citation>
    <scope>NUCLEOTIDE SEQUENCE [LARGE SCALE GENOMIC DNA]</scope>
    <source>
        <strain evidence="15 16">CBS 309.79</strain>
    </source>
</reference>
<sequence>MFSLSFLPVLTLVSLAVAQVDLKVTVKPLSPTVSSIEDIGFSVIVTNPTDKEVRVISKNNILDEAPTTSFAVSKDGEEVLFTGIRVTYNFEHESNYVTIPASGSIAVNHTNLAALYDFQSHGTGTFTFLPKTNFRSSIDDPIASAKLALEPVTVEVTEDVQARALFDSNSLATNPVCDDGNRAGVLSNALNDARALAGAARDNVGTGAYAEFFGNNNPADVAYRFDMISGDYAGDRNIHCNQDPAGICNGGVVAYCMLGLSGGNIVSSDIFNCNYFFDNIQDSGALCSQPVENISNSKGGVTLHELSHATAATDDHVYGCQAVKGLSDQQKFTNADNYQCFALHVFRTQRC</sequence>
<comment type="cofactor">
    <cofactor evidence="13">
        <name>Zn(2+)</name>
        <dbReference type="ChEBI" id="CHEBI:29105"/>
    </cofactor>
    <text evidence="13">Binds 1 zinc ion per subunit.</text>
</comment>
<keyword evidence="9 13" id="KW-0862">Zinc</keyword>
<protein>
    <recommendedName>
        <fullName evidence="3">deuterolysin</fullName>
        <ecNumber evidence="3">3.4.24.39</ecNumber>
    </recommendedName>
</protein>
<evidence type="ECO:0000256" key="2">
    <source>
        <dbReference type="ARBA" id="ARBA00010279"/>
    </source>
</evidence>
<dbReference type="InterPro" id="IPR050414">
    <property type="entry name" value="Fungal_M35_metalloproteases"/>
</dbReference>
<evidence type="ECO:0000256" key="9">
    <source>
        <dbReference type="ARBA" id="ARBA00022833"/>
    </source>
</evidence>
<dbReference type="InterPro" id="IPR001384">
    <property type="entry name" value="Peptidase_M35"/>
</dbReference>
<dbReference type="Pfam" id="PF02102">
    <property type="entry name" value="Peptidase_M35"/>
    <property type="match status" value="1"/>
</dbReference>
<dbReference type="AlphaFoldDB" id="A0A5C3Q439"/>
<keyword evidence="11" id="KW-0865">Zymogen</keyword>
<dbReference type="PANTHER" id="PTHR37016">
    <property type="match status" value="1"/>
</dbReference>
<dbReference type="GO" id="GO:0006508">
    <property type="term" value="P:proteolysis"/>
    <property type="evidence" value="ECO:0007669"/>
    <property type="project" value="UniProtKB-KW"/>
</dbReference>
<dbReference type="EC" id="3.4.24.39" evidence="3"/>
<dbReference type="InterPro" id="IPR024079">
    <property type="entry name" value="MetalloPept_cat_dom_sf"/>
</dbReference>
<feature type="binding site" evidence="13">
    <location>
        <position position="315"/>
    </location>
    <ligand>
        <name>Zn(2+)</name>
        <dbReference type="ChEBI" id="CHEBI:29105"/>
        <note>catalytic</note>
    </ligand>
</feature>
<accession>A0A5C3Q439</accession>
<comment type="similarity">
    <text evidence="2">Belongs to the peptidase M35 family.</text>
</comment>
<dbReference type="GO" id="GO:0046872">
    <property type="term" value="F:metal ion binding"/>
    <property type="evidence" value="ECO:0007669"/>
    <property type="project" value="UniProtKB-KW"/>
</dbReference>
<evidence type="ECO:0000256" key="4">
    <source>
        <dbReference type="ARBA" id="ARBA00022670"/>
    </source>
</evidence>
<evidence type="ECO:0000256" key="14">
    <source>
        <dbReference type="SAM" id="SignalP"/>
    </source>
</evidence>
<dbReference type="EMBL" id="ML178870">
    <property type="protein sequence ID" value="TFK95937.1"/>
    <property type="molecule type" value="Genomic_DNA"/>
</dbReference>
<dbReference type="PANTHER" id="PTHR37016:SF3">
    <property type="entry name" value="NEUTRAL PROTEASE 2-RELATED"/>
    <property type="match status" value="1"/>
</dbReference>
<evidence type="ECO:0000256" key="8">
    <source>
        <dbReference type="ARBA" id="ARBA00022801"/>
    </source>
</evidence>
<comment type="catalytic activity">
    <reaction evidence="1">
        <text>Preferential cleavage of bonds with hydrophobic residues in P1'. Also 3-Asn-|-Gln-4 and 8-Gly-|-Ser-9 bonds in insulin B chain.</text>
        <dbReference type="EC" id="3.4.24.39"/>
    </reaction>
</comment>
<evidence type="ECO:0000256" key="7">
    <source>
        <dbReference type="ARBA" id="ARBA00022729"/>
    </source>
</evidence>
<feature type="signal peptide" evidence="14">
    <location>
        <begin position="1"/>
        <end position="18"/>
    </location>
</feature>